<dbReference type="AlphaFoldDB" id="A0A146KWS9"/>
<sequence length="234" mass="26173">MILIHLPLNSLVLVIAPVSFFVQYSMLLSVCYSHTAHPPTLRYSLHHRTLHTDTQQHMNGYKPLMMSWPLYHKANSSNSPPLQLAILKYILPTPAKHDNQVLYGQDFSNDGTDLPWMAQEGQTQLRRGDVVAVFSDGIGDNLRLHNLVAAVNVMYEHILHAYTKPYTIPFLLHGAVEEHARRGNPAPSAITDITEDQENILAGNASALLASTIVRYCQRSWKVDDMSVVVGIVV</sequence>
<reference evidence="1" key="1">
    <citation type="journal article" date="2016" name="Gigascience">
        <title>De novo construction of an expanded transcriptome assembly for the western tarnished plant bug, Lygus hesperus.</title>
        <authorList>
            <person name="Tassone E.E."/>
            <person name="Geib S.M."/>
            <person name="Hall B."/>
            <person name="Fabrick J.A."/>
            <person name="Brent C.S."/>
            <person name="Hull J.J."/>
        </authorList>
    </citation>
    <scope>NUCLEOTIDE SEQUENCE</scope>
</reference>
<organism evidence="1">
    <name type="scientific">Lygus hesperus</name>
    <name type="common">Western plant bug</name>
    <dbReference type="NCBI Taxonomy" id="30085"/>
    <lineage>
        <taxon>Eukaryota</taxon>
        <taxon>Metazoa</taxon>
        <taxon>Ecdysozoa</taxon>
        <taxon>Arthropoda</taxon>
        <taxon>Hexapoda</taxon>
        <taxon>Insecta</taxon>
        <taxon>Pterygota</taxon>
        <taxon>Neoptera</taxon>
        <taxon>Paraneoptera</taxon>
        <taxon>Hemiptera</taxon>
        <taxon>Heteroptera</taxon>
        <taxon>Panheteroptera</taxon>
        <taxon>Cimicomorpha</taxon>
        <taxon>Miridae</taxon>
        <taxon>Mirini</taxon>
        <taxon>Lygus</taxon>
    </lineage>
</organism>
<dbReference type="EMBL" id="GDHC01019127">
    <property type="protein sequence ID" value="JAP99501.1"/>
    <property type="molecule type" value="Transcribed_RNA"/>
</dbReference>
<accession>A0A146KWS9</accession>
<protein>
    <submittedName>
        <fullName evidence="1">Uncharacterized protein</fullName>
    </submittedName>
</protein>
<name>A0A146KWS9_LYGHE</name>
<proteinExistence type="predicted"/>
<evidence type="ECO:0000313" key="1">
    <source>
        <dbReference type="EMBL" id="JAP99501.1"/>
    </source>
</evidence>
<gene>
    <name evidence="1" type="ORF">g.27853</name>
</gene>